<dbReference type="PANTHER" id="PTHR22754:SF32">
    <property type="entry name" value="DISCO-INTERACTING PROTEIN 2"/>
    <property type="match status" value="1"/>
</dbReference>
<dbReference type="SUPFAM" id="SSF56801">
    <property type="entry name" value="Acetyl-CoA synthetase-like"/>
    <property type="match status" value="1"/>
</dbReference>
<dbReference type="CDD" id="cd05931">
    <property type="entry name" value="FAAL"/>
    <property type="match status" value="1"/>
</dbReference>
<name>A0A9W6JME0_9HYPH</name>
<dbReference type="AlphaFoldDB" id="A0A9W6JME0"/>
<dbReference type="InterPro" id="IPR040097">
    <property type="entry name" value="FAAL/FAAC"/>
</dbReference>
<accession>A0A9W6JME0</accession>
<evidence type="ECO:0000256" key="1">
    <source>
        <dbReference type="ARBA" id="ARBA00006432"/>
    </source>
</evidence>
<dbReference type="GO" id="GO:0070566">
    <property type="term" value="F:adenylyltransferase activity"/>
    <property type="evidence" value="ECO:0007669"/>
    <property type="project" value="TreeGrafter"/>
</dbReference>
<dbReference type="EMBL" id="BSFL01000002">
    <property type="protein sequence ID" value="GLK80311.1"/>
    <property type="molecule type" value="Genomic_DNA"/>
</dbReference>
<dbReference type="InterPro" id="IPR042099">
    <property type="entry name" value="ANL_N_sf"/>
</dbReference>
<evidence type="ECO:0000313" key="5">
    <source>
        <dbReference type="Proteomes" id="UP001143309"/>
    </source>
</evidence>
<evidence type="ECO:0000256" key="2">
    <source>
        <dbReference type="ARBA" id="ARBA00022598"/>
    </source>
</evidence>
<organism evidence="4 5">
    <name type="scientific">Methylopila turkensis</name>
    <dbReference type="NCBI Taxonomy" id="1437816"/>
    <lineage>
        <taxon>Bacteria</taxon>
        <taxon>Pseudomonadati</taxon>
        <taxon>Pseudomonadota</taxon>
        <taxon>Alphaproteobacteria</taxon>
        <taxon>Hyphomicrobiales</taxon>
        <taxon>Methylopilaceae</taxon>
        <taxon>Methylopila</taxon>
    </lineage>
</organism>
<dbReference type="NCBIfam" id="NF006624">
    <property type="entry name" value="PRK09192.1"/>
    <property type="match status" value="1"/>
</dbReference>
<protein>
    <submittedName>
        <fullName evidence="4">Acyl-CoA synthetase</fullName>
    </submittedName>
</protein>
<keyword evidence="5" id="KW-1185">Reference proteome</keyword>
<dbReference type="GO" id="GO:0016874">
    <property type="term" value="F:ligase activity"/>
    <property type="evidence" value="ECO:0007669"/>
    <property type="project" value="UniProtKB-KW"/>
</dbReference>
<dbReference type="Gene3D" id="3.40.50.12780">
    <property type="entry name" value="N-terminal domain of ligase-like"/>
    <property type="match status" value="1"/>
</dbReference>
<dbReference type="RefSeq" id="WP_271200775.1">
    <property type="nucleotide sequence ID" value="NZ_BSFL01000002.1"/>
</dbReference>
<comment type="similarity">
    <text evidence="1">Belongs to the ATP-dependent AMP-binding enzyme family.</text>
</comment>
<evidence type="ECO:0000313" key="4">
    <source>
        <dbReference type="EMBL" id="GLK80311.1"/>
    </source>
</evidence>
<sequence length="570" mass="61079">MTDRLSPDATTSAPGAAADTTILDALDAAAAGDRGFDFYSARGALLESLPYARLREDARALGARLLGAGLVPGDRVALIAETEADFVRLFFACGYARLIPAPMPLPMAFGGRENYLAHIRRMIECADAAAAFAPAALKDWLAEAAAGLPLKLSGTVADIPETAAPADLPAPSPDDLAYLQFSSGSTRFPKGIMVTHRALMANATGISRDGLETTPADRCVSWLPFYHDMGLVGFMLTPVVAGLSVDYLSTRDFARRPMMWLELIARNKATISYSPSFGFELCVQRAATLDLGALDISTWRAAGIGGDMIRPNVLRRFADRFAAHGFRMESFVPSYGMAEATLALSFAPLRRGMRAETVDLDRLESGEAAAPATAEARTREFVLCGRPLEGHAIEVRDAAGAALPERQVGQVFAKGPSLMTAYYREPEATEAAIRDGWLDTGDLGYFADGEIVITGRAKDLVLVNGRNVWPQDMEWTVESELDGVRSGDVAVFSVDADEGEDVVALVQCRASAPETREKLATDVANLLRLRFGVPVTVRIVGAHALPVTSSGKLSRSRSRELFLAMKAAEA</sequence>
<dbReference type="Proteomes" id="UP001143309">
    <property type="component" value="Unassembled WGS sequence"/>
</dbReference>
<dbReference type="Gene3D" id="3.30.300.30">
    <property type="match status" value="1"/>
</dbReference>
<feature type="domain" description="AMP-dependent synthetase/ligase" evidence="3">
    <location>
        <begin position="48"/>
        <end position="423"/>
    </location>
</feature>
<dbReference type="PANTHER" id="PTHR22754">
    <property type="entry name" value="DISCO-INTERACTING PROTEIN 2 DIP2 -RELATED"/>
    <property type="match status" value="1"/>
</dbReference>
<keyword evidence="2" id="KW-0436">Ligase</keyword>
<comment type="caution">
    <text evidence="4">The sequence shown here is derived from an EMBL/GenBank/DDBJ whole genome shotgun (WGS) entry which is preliminary data.</text>
</comment>
<reference evidence="4" key="2">
    <citation type="submission" date="2023-01" db="EMBL/GenBank/DDBJ databases">
        <authorList>
            <person name="Sun Q."/>
            <person name="Evtushenko L."/>
        </authorList>
    </citation>
    <scope>NUCLEOTIDE SEQUENCE</scope>
    <source>
        <strain evidence="4">VKM B-2748</strain>
    </source>
</reference>
<evidence type="ECO:0000259" key="3">
    <source>
        <dbReference type="Pfam" id="PF00501"/>
    </source>
</evidence>
<dbReference type="GO" id="GO:0006633">
    <property type="term" value="P:fatty acid biosynthetic process"/>
    <property type="evidence" value="ECO:0007669"/>
    <property type="project" value="TreeGrafter"/>
</dbReference>
<reference evidence="4" key="1">
    <citation type="journal article" date="2014" name="Int. J. Syst. Evol. Microbiol.">
        <title>Complete genome sequence of Corynebacterium casei LMG S-19264T (=DSM 44701T), isolated from a smear-ripened cheese.</title>
        <authorList>
            <consortium name="US DOE Joint Genome Institute (JGI-PGF)"/>
            <person name="Walter F."/>
            <person name="Albersmeier A."/>
            <person name="Kalinowski J."/>
            <person name="Ruckert C."/>
        </authorList>
    </citation>
    <scope>NUCLEOTIDE SEQUENCE</scope>
    <source>
        <strain evidence="4">VKM B-2748</strain>
    </source>
</reference>
<dbReference type="InterPro" id="IPR000873">
    <property type="entry name" value="AMP-dep_synth/lig_dom"/>
</dbReference>
<dbReference type="GO" id="GO:0005886">
    <property type="term" value="C:plasma membrane"/>
    <property type="evidence" value="ECO:0007669"/>
    <property type="project" value="TreeGrafter"/>
</dbReference>
<proteinExistence type="inferred from homology"/>
<dbReference type="InterPro" id="IPR045851">
    <property type="entry name" value="AMP-bd_C_sf"/>
</dbReference>
<dbReference type="Pfam" id="PF00501">
    <property type="entry name" value="AMP-binding"/>
    <property type="match status" value="1"/>
</dbReference>
<gene>
    <name evidence="4" type="ORF">GCM10008174_20520</name>
</gene>